<keyword evidence="2" id="KW-0732">Signal</keyword>
<keyword evidence="4" id="KW-1185">Reference proteome</keyword>
<dbReference type="Gene3D" id="1.25.40.10">
    <property type="entry name" value="Tetratricopeptide repeat domain"/>
    <property type="match status" value="1"/>
</dbReference>
<dbReference type="RefSeq" id="WP_189417400.1">
    <property type="nucleotide sequence ID" value="NZ_BMYZ01000001.1"/>
</dbReference>
<comment type="caution">
    <text evidence="3">The sequence shown here is derived from an EMBL/GenBank/DDBJ whole genome shotgun (WGS) entry which is preliminary data.</text>
</comment>
<evidence type="ECO:0008006" key="5">
    <source>
        <dbReference type="Google" id="ProtNLM"/>
    </source>
</evidence>
<dbReference type="InterPro" id="IPR019734">
    <property type="entry name" value="TPR_rpt"/>
</dbReference>
<evidence type="ECO:0000313" key="4">
    <source>
        <dbReference type="Proteomes" id="UP000619761"/>
    </source>
</evidence>
<dbReference type="SUPFAM" id="SSF48452">
    <property type="entry name" value="TPR-like"/>
    <property type="match status" value="1"/>
</dbReference>
<protein>
    <recommendedName>
        <fullName evidence="5">Tetratricopeptide repeat protein</fullName>
    </recommendedName>
</protein>
<gene>
    <name evidence="3" type="ORF">GCM10011613_16190</name>
</gene>
<dbReference type="PROSITE" id="PS51257">
    <property type="entry name" value="PROKAR_LIPOPROTEIN"/>
    <property type="match status" value="1"/>
</dbReference>
<sequence>MFKLITILAFAITLSSCATNTTKTKEKDEDLSSALTGLFGEPKKVDEKKLEKFPLGSEKNPVRVAGPGGQRDYLSRLVCDNNEPVSAFERMGSAGMSPFGSIMDIYEVICDTNKGVVKHSVYLDMYHGDYDETRPAVGFIALKPNCWIPIKKAIEFREQKNFNAALEQIELHNQCDTSKERMSYYYHLGWTYAEMGEFIKAIDAYSEGLKTQPNYPFAYWRRGLAYEKFGKAVEAQADYKKAYEVGMEGNPEKFKEFLNQNPDIAKKLMPQ</sequence>
<accession>A0ABQ3AYT4</accession>
<proteinExistence type="predicted"/>
<dbReference type="PROSITE" id="PS50005">
    <property type="entry name" value="TPR"/>
    <property type="match status" value="1"/>
</dbReference>
<dbReference type="Pfam" id="PF13414">
    <property type="entry name" value="TPR_11"/>
    <property type="match status" value="1"/>
</dbReference>
<feature type="signal peptide" evidence="2">
    <location>
        <begin position="1"/>
        <end position="18"/>
    </location>
</feature>
<evidence type="ECO:0000313" key="3">
    <source>
        <dbReference type="EMBL" id="GGY72021.1"/>
    </source>
</evidence>
<keyword evidence="1" id="KW-0802">TPR repeat</keyword>
<dbReference type="EMBL" id="BMYZ01000001">
    <property type="protein sequence ID" value="GGY72021.1"/>
    <property type="molecule type" value="Genomic_DNA"/>
</dbReference>
<feature type="repeat" description="TPR" evidence="1">
    <location>
        <begin position="182"/>
        <end position="215"/>
    </location>
</feature>
<evidence type="ECO:0000256" key="2">
    <source>
        <dbReference type="SAM" id="SignalP"/>
    </source>
</evidence>
<dbReference type="SMART" id="SM00028">
    <property type="entry name" value="TPR"/>
    <property type="match status" value="2"/>
</dbReference>
<feature type="chain" id="PRO_5045868048" description="Tetratricopeptide repeat protein" evidence="2">
    <location>
        <begin position="19"/>
        <end position="271"/>
    </location>
</feature>
<evidence type="ECO:0000256" key="1">
    <source>
        <dbReference type="PROSITE-ProRule" id="PRU00339"/>
    </source>
</evidence>
<dbReference type="InterPro" id="IPR011990">
    <property type="entry name" value="TPR-like_helical_dom_sf"/>
</dbReference>
<reference evidence="4" key="1">
    <citation type="journal article" date="2019" name="Int. J. Syst. Evol. Microbiol.">
        <title>The Global Catalogue of Microorganisms (GCM) 10K type strain sequencing project: providing services to taxonomists for standard genome sequencing and annotation.</title>
        <authorList>
            <consortium name="The Broad Institute Genomics Platform"/>
            <consortium name="The Broad Institute Genome Sequencing Center for Infectious Disease"/>
            <person name="Wu L."/>
            <person name="Ma J."/>
        </authorList>
    </citation>
    <scope>NUCLEOTIDE SEQUENCE [LARGE SCALE GENOMIC DNA]</scope>
    <source>
        <strain evidence="4">KCTC 32239</strain>
    </source>
</reference>
<dbReference type="Proteomes" id="UP000619761">
    <property type="component" value="Unassembled WGS sequence"/>
</dbReference>
<organism evidence="3 4">
    <name type="scientific">Cellvibrio zantedeschiae</name>
    <dbReference type="NCBI Taxonomy" id="1237077"/>
    <lineage>
        <taxon>Bacteria</taxon>
        <taxon>Pseudomonadati</taxon>
        <taxon>Pseudomonadota</taxon>
        <taxon>Gammaproteobacteria</taxon>
        <taxon>Cellvibrionales</taxon>
        <taxon>Cellvibrionaceae</taxon>
        <taxon>Cellvibrio</taxon>
    </lineage>
</organism>
<name>A0ABQ3AYT4_9GAMM</name>